<reference evidence="1" key="1">
    <citation type="submission" date="2020-05" db="EMBL/GenBank/DDBJ databases">
        <authorList>
            <person name="Chiriac C."/>
            <person name="Salcher M."/>
            <person name="Ghai R."/>
            <person name="Kavagutti S V."/>
        </authorList>
    </citation>
    <scope>NUCLEOTIDE SEQUENCE</scope>
</reference>
<gene>
    <name evidence="1" type="ORF">UFOPK2842_00924</name>
</gene>
<sequence>MSTSITLAADAIEECDSSLHAITQRVASGNFLRASARATTSADKFPIVPP</sequence>
<organism evidence="1">
    <name type="scientific">freshwater metagenome</name>
    <dbReference type="NCBI Taxonomy" id="449393"/>
    <lineage>
        <taxon>unclassified sequences</taxon>
        <taxon>metagenomes</taxon>
        <taxon>ecological metagenomes</taxon>
    </lineage>
</organism>
<protein>
    <submittedName>
        <fullName evidence="1">Unannotated protein</fullName>
    </submittedName>
</protein>
<dbReference type="EMBL" id="CAEZZI010000100">
    <property type="protein sequence ID" value="CAB4760734.1"/>
    <property type="molecule type" value="Genomic_DNA"/>
</dbReference>
<accession>A0A6J6UNC0</accession>
<dbReference type="AlphaFoldDB" id="A0A6J6UNC0"/>
<proteinExistence type="predicted"/>
<name>A0A6J6UNC0_9ZZZZ</name>
<evidence type="ECO:0000313" key="1">
    <source>
        <dbReference type="EMBL" id="CAB4760734.1"/>
    </source>
</evidence>